<feature type="chain" id="PRO_5043831693" evidence="2">
    <location>
        <begin position="17"/>
        <end position="276"/>
    </location>
</feature>
<protein>
    <submittedName>
        <fullName evidence="3">Uncharacterized protein</fullName>
    </submittedName>
</protein>
<reference evidence="3" key="1">
    <citation type="submission" date="2023-10" db="EMBL/GenBank/DDBJ databases">
        <title>Genome assembly of Pristionchus species.</title>
        <authorList>
            <person name="Yoshida K."/>
            <person name="Sommer R.J."/>
        </authorList>
    </citation>
    <scope>NUCLEOTIDE SEQUENCE</scope>
    <source>
        <strain evidence="3">RS5133</strain>
    </source>
</reference>
<organism evidence="3 4">
    <name type="scientific">Pristionchus fissidentatus</name>
    <dbReference type="NCBI Taxonomy" id="1538716"/>
    <lineage>
        <taxon>Eukaryota</taxon>
        <taxon>Metazoa</taxon>
        <taxon>Ecdysozoa</taxon>
        <taxon>Nematoda</taxon>
        <taxon>Chromadorea</taxon>
        <taxon>Rhabditida</taxon>
        <taxon>Rhabditina</taxon>
        <taxon>Diplogasteromorpha</taxon>
        <taxon>Diplogasteroidea</taxon>
        <taxon>Neodiplogasteridae</taxon>
        <taxon>Pristionchus</taxon>
    </lineage>
</organism>
<proteinExistence type="predicted"/>
<dbReference type="EMBL" id="BTSY01000004">
    <property type="protein sequence ID" value="GMT24362.1"/>
    <property type="molecule type" value="Genomic_DNA"/>
</dbReference>
<sequence>MKLFLLFSLMPYAVNALLCRICTNCELEITGPKFSTCGVDQSCYTLNRVNPQMTEMGCGSSCSLLERSRRMEDPCHLCHYDKCNSGKKIIVRGDSHENVQFNRMRETTPDIIHIEEEIYPLPRDEIVEYVDDVNDESPMIKTADIIRLNGTLIDRSKVPPLIPVPVDVSLALKKRGEVKLISDGDSAFLDELLEKEIGYDLDTLNAKVDNARAERVLQEEKKIEEEEREKEEWETYAGILMTHVDLNNRKRYQSATQFNPTHFSLIPITIFIHFIV</sequence>
<evidence type="ECO:0000313" key="4">
    <source>
        <dbReference type="Proteomes" id="UP001432322"/>
    </source>
</evidence>
<accession>A0AAV5W044</accession>
<comment type="caution">
    <text evidence="3">The sequence shown here is derived from an EMBL/GenBank/DDBJ whole genome shotgun (WGS) entry which is preliminary data.</text>
</comment>
<keyword evidence="2" id="KW-0732">Signal</keyword>
<dbReference type="Proteomes" id="UP001432322">
    <property type="component" value="Unassembled WGS sequence"/>
</dbReference>
<feature type="coiled-coil region" evidence="1">
    <location>
        <begin position="201"/>
        <end position="236"/>
    </location>
</feature>
<name>A0AAV5W044_9BILA</name>
<evidence type="ECO:0000256" key="2">
    <source>
        <dbReference type="SAM" id="SignalP"/>
    </source>
</evidence>
<keyword evidence="4" id="KW-1185">Reference proteome</keyword>
<keyword evidence="1" id="KW-0175">Coiled coil</keyword>
<feature type="signal peptide" evidence="2">
    <location>
        <begin position="1"/>
        <end position="16"/>
    </location>
</feature>
<evidence type="ECO:0000256" key="1">
    <source>
        <dbReference type="SAM" id="Coils"/>
    </source>
</evidence>
<dbReference type="AlphaFoldDB" id="A0AAV5W044"/>
<gene>
    <name evidence="3" type="ORF">PFISCL1PPCAC_15659</name>
</gene>
<evidence type="ECO:0000313" key="3">
    <source>
        <dbReference type="EMBL" id="GMT24362.1"/>
    </source>
</evidence>